<name>M2WLC0_DOTSN</name>
<dbReference type="EMBL" id="KB446540">
    <property type="protein sequence ID" value="EME42818.1"/>
    <property type="molecule type" value="Genomic_DNA"/>
</dbReference>
<gene>
    <name evidence="1" type="ORF">DOTSEDRAFT_72316</name>
</gene>
<dbReference type="Proteomes" id="UP000016933">
    <property type="component" value="Unassembled WGS sequence"/>
</dbReference>
<keyword evidence="2" id="KW-1185">Reference proteome</keyword>
<protein>
    <submittedName>
        <fullName evidence="1">Uncharacterized protein</fullName>
    </submittedName>
</protein>
<sequence>MRLETSYCTGKSGVLNGCEVEEAGAAEVGCGGLWPDEAARGEVVVEVKRCGEVEAVGTQDNDQ</sequence>
<evidence type="ECO:0000313" key="2">
    <source>
        <dbReference type="Proteomes" id="UP000016933"/>
    </source>
</evidence>
<reference evidence="2" key="1">
    <citation type="journal article" date="2012" name="PLoS Genet.">
        <title>The genomes of the fungal plant pathogens Cladosporium fulvum and Dothistroma septosporum reveal adaptation to different hosts and lifestyles but also signatures of common ancestry.</title>
        <authorList>
            <person name="de Wit P.J.G.M."/>
            <person name="van der Burgt A."/>
            <person name="Oekmen B."/>
            <person name="Stergiopoulos I."/>
            <person name="Abd-Elsalam K.A."/>
            <person name="Aerts A.L."/>
            <person name="Bahkali A.H."/>
            <person name="Beenen H.G."/>
            <person name="Chettri P."/>
            <person name="Cox M.P."/>
            <person name="Datema E."/>
            <person name="de Vries R.P."/>
            <person name="Dhillon B."/>
            <person name="Ganley A.R."/>
            <person name="Griffiths S.A."/>
            <person name="Guo Y."/>
            <person name="Hamelin R.C."/>
            <person name="Henrissat B."/>
            <person name="Kabir M.S."/>
            <person name="Jashni M.K."/>
            <person name="Kema G."/>
            <person name="Klaubauf S."/>
            <person name="Lapidus A."/>
            <person name="Levasseur A."/>
            <person name="Lindquist E."/>
            <person name="Mehrabi R."/>
            <person name="Ohm R.A."/>
            <person name="Owen T.J."/>
            <person name="Salamov A."/>
            <person name="Schwelm A."/>
            <person name="Schijlen E."/>
            <person name="Sun H."/>
            <person name="van den Burg H.A."/>
            <person name="van Ham R.C.H.J."/>
            <person name="Zhang S."/>
            <person name="Goodwin S.B."/>
            <person name="Grigoriev I.V."/>
            <person name="Collemare J."/>
            <person name="Bradshaw R.E."/>
        </authorList>
    </citation>
    <scope>NUCLEOTIDE SEQUENCE [LARGE SCALE GENOMIC DNA]</scope>
    <source>
        <strain evidence="2">NZE10 / CBS 128990</strain>
    </source>
</reference>
<organism evidence="1 2">
    <name type="scientific">Dothistroma septosporum (strain NZE10 / CBS 128990)</name>
    <name type="common">Red band needle blight fungus</name>
    <name type="synonym">Mycosphaerella pini</name>
    <dbReference type="NCBI Taxonomy" id="675120"/>
    <lineage>
        <taxon>Eukaryota</taxon>
        <taxon>Fungi</taxon>
        <taxon>Dikarya</taxon>
        <taxon>Ascomycota</taxon>
        <taxon>Pezizomycotina</taxon>
        <taxon>Dothideomycetes</taxon>
        <taxon>Dothideomycetidae</taxon>
        <taxon>Mycosphaerellales</taxon>
        <taxon>Mycosphaerellaceae</taxon>
        <taxon>Dothistroma</taxon>
    </lineage>
</organism>
<dbReference type="OrthoDB" id="10456980at2759"/>
<dbReference type="AlphaFoldDB" id="M2WLC0"/>
<dbReference type="HOGENOM" id="CLU_2885747_0_0_1"/>
<accession>M2WLC0</accession>
<evidence type="ECO:0000313" key="1">
    <source>
        <dbReference type="EMBL" id="EME42818.1"/>
    </source>
</evidence>
<proteinExistence type="predicted"/>
<reference evidence="1 2" key="2">
    <citation type="journal article" date="2012" name="PLoS Pathog.">
        <title>Diverse lifestyles and strategies of plant pathogenesis encoded in the genomes of eighteen Dothideomycetes fungi.</title>
        <authorList>
            <person name="Ohm R.A."/>
            <person name="Feau N."/>
            <person name="Henrissat B."/>
            <person name="Schoch C.L."/>
            <person name="Horwitz B.A."/>
            <person name="Barry K.W."/>
            <person name="Condon B.J."/>
            <person name="Copeland A.C."/>
            <person name="Dhillon B."/>
            <person name="Glaser F."/>
            <person name="Hesse C.N."/>
            <person name="Kosti I."/>
            <person name="LaButti K."/>
            <person name="Lindquist E.A."/>
            <person name="Lucas S."/>
            <person name="Salamov A.A."/>
            <person name="Bradshaw R.E."/>
            <person name="Ciuffetti L."/>
            <person name="Hamelin R.C."/>
            <person name="Kema G.H.J."/>
            <person name="Lawrence C."/>
            <person name="Scott J.A."/>
            <person name="Spatafora J.W."/>
            <person name="Turgeon B.G."/>
            <person name="de Wit P.J.G.M."/>
            <person name="Zhong S."/>
            <person name="Goodwin S.B."/>
            <person name="Grigoriev I.V."/>
        </authorList>
    </citation>
    <scope>NUCLEOTIDE SEQUENCE [LARGE SCALE GENOMIC DNA]</scope>
    <source>
        <strain evidence="2">NZE10 / CBS 128990</strain>
    </source>
</reference>